<name>A0A2P8E0W4_9ACTN</name>
<keyword evidence="3" id="KW-1185">Reference proteome</keyword>
<feature type="domain" description="Glycosyltransferase 2-like" evidence="1">
    <location>
        <begin position="465"/>
        <end position="521"/>
    </location>
</feature>
<gene>
    <name evidence="2" type="ORF">CLV30_10810</name>
</gene>
<dbReference type="InterPro" id="IPR001173">
    <property type="entry name" value="Glyco_trans_2-like"/>
</dbReference>
<dbReference type="RefSeq" id="WP_106537529.1">
    <property type="nucleotide sequence ID" value="NZ_ML142902.1"/>
</dbReference>
<evidence type="ECO:0000259" key="1">
    <source>
        <dbReference type="Pfam" id="PF00535"/>
    </source>
</evidence>
<comment type="caution">
    <text evidence="2">The sequence shown here is derived from an EMBL/GenBank/DDBJ whole genome shotgun (WGS) entry which is preliminary data.</text>
</comment>
<dbReference type="Gene3D" id="3.90.550.10">
    <property type="entry name" value="Spore Coat Polysaccharide Biosynthesis Protein SpsA, Chain A"/>
    <property type="match status" value="1"/>
</dbReference>
<dbReference type="InterPro" id="IPR029044">
    <property type="entry name" value="Nucleotide-diphossugar_trans"/>
</dbReference>
<dbReference type="SUPFAM" id="SSF53448">
    <property type="entry name" value="Nucleotide-diphospho-sugar transferases"/>
    <property type="match status" value="1"/>
</dbReference>
<evidence type="ECO:0000313" key="3">
    <source>
        <dbReference type="Proteomes" id="UP000243528"/>
    </source>
</evidence>
<organism evidence="2 3">
    <name type="scientific">Haloactinopolyspora alba</name>
    <dbReference type="NCBI Taxonomy" id="648780"/>
    <lineage>
        <taxon>Bacteria</taxon>
        <taxon>Bacillati</taxon>
        <taxon>Actinomycetota</taxon>
        <taxon>Actinomycetes</taxon>
        <taxon>Jiangellales</taxon>
        <taxon>Jiangellaceae</taxon>
        <taxon>Haloactinopolyspora</taxon>
    </lineage>
</organism>
<dbReference type="AlphaFoldDB" id="A0A2P8E0W4"/>
<keyword evidence="2" id="KW-0808">Transferase</keyword>
<dbReference type="EMBL" id="PYGE01000008">
    <property type="protein sequence ID" value="PSL03098.1"/>
    <property type="molecule type" value="Genomic_DNA"/>
</dbReference>
<sequence>MSVLGLLVATDDALVNHVGGRECDTVVDFSGTFPDEWLGDATWGRVLVVADSVTALRAVLPQLASMTTRSKAFELVVGGHPRPGVLRLPVAPVGLRTVTSAQREAVSKPVPHARLTVHFKGYLTLGDALAAFLAGGTTLFKRPAGGLRIGVADDARETMTWACGDPSARLLAAGTPEPADGEPSPVDVVLARSASGDEGGHPKVLDVGSRAREPHWTDLVDAPGPEIERFVTASHARDVVPPVDTDTLGPIGFVGDPTRSETRLRCVRRGERRQMVLDDGRGRESAWFDDWSGLSERVVEHARSYWVVHDDPRAHGGPVRHAAFLVQAACAALPVLVGELSDTVRRLVGAELGAAFESVTAQELTDPVRREAYCMAIRRAAFERHGARRRWAALARRSGLWAPAPPAVSVVVATRRPDLVPRIAEQVGGQDWPEIELVLGLHGFSRDDPRVHELERTHRGALVVAEVDADRPFGEALNDLCSMAAGDLLLKMDDDDWYSRHHVTDLVHAAEYSRADLVGAGAEFMYLEALDLTIRRHKTSGNRFANRVPGAALLIAAHTLRSIGGWRPIHRGLDTAIARAVTDSGGSIYRGHGLGLMVYRAAEGHTWDPGVEYFVRGDIDQWPGFVPPPGIVGAGPARTAVPRSWFDADALRAV</sequence>
<evidence type="ECO:0000313" key="2">
    <source>
        <dbReference type="EMBL" id="PSL03098.1"/>
    </source>
</evidence>
<accession>A0A2P8E0W4</accession>
<protein>
    <submittedName>
        <fullName evidence="2">Glycosyl transferase family 2</fullName>
    </submittedName>
</protein>
<reference evidence="2 3" key="1">
    <citation type="submission" date="2018-03" db="EMBL/GenBank/DDBJ databases">
        <title>Genomic Encyclopedia of Archaeal and Bacterial Type Strains, Phase II (KMG-II): from individual species to whole genera.</title>
        <authorList>
            <person name="Goeker M."/>
        </authorList>
    </citation>
    <scope>NUCLEOTIDE SEQUENCE [LARGE SCALE GENOMIC DNA]</scope>
    <source>
        <strain evidence="2 3">DSM 45211</strain>
    </source>
</reference>
<dbReference type="OrthoDB" id="6713581at2"/>
<dbReference type="Pfam" id="PF00535">
    <property type="entry name" value="Glycos_transf_2"/>
    <property type="match status" value="1"/>
</dbReference>
<dbReference type="Proteomes" id="UP000243528">
    <property type="component" value="Unassembled WGS sequence"/>
</dbReference>
<proteinExistence type="predicted"/>
<dbReference type="GO" id="GO:0016740">
    <property type="term" value="F:transferase activity"/>
    <property type="evidence" value="ECO:0007669"/>
    <property type="project" value="UniProtKB-KW"/>
</dbReference>